<dbReference type="InterPro" id="IPR035980">
    <property type="entry name" value="Ribosomal_bS6_sf"/>
</dbReference>
<evidence type="ECO:0000313" key="2">
    <source>
        <dbReference type="EMBL" id="KAK9804428.1"/>
    </source>
</evidence>
<evidence type="ECO:0008006" key="4">
    <source>
        <dbReference type="Google" id="ProtNLM"/>
    </source>
</evidence>
<reference evidence="2 3" key="1">
    <citation type="journal article" date="2024" name="Nat. Commun.">
        <title>Phylogenomics reveals the evolutionary origins of lichenization in chlorophyte algae.</title>
        <authorList>
            <person name="Puginier C."/>
            <person name="Libourel C."/>
            <person name="Otte J."/>
            <person name="Skaloud P."/>
            <person name="Haon M."/>
            <person name="Grisel S."/>
            <person name="Petersen M."/>
            <person name="Berrin J.G."/>
            <person name="Delaux P.M."/>
            <person name="Dal Grande F."/>
            <person name="Keller J."/>
        </authorList>
    </citation>
    <scope>NUCLEOTIDE SEQUENCE [LARGE SCALE GENOMIC DNA]</scope>
    <source>
        <strain evidence="2 3">SAG 2043</strain>
    </source>
</reference>
<evidence type="ECO:0000256" key="1">
    <source>
        <dbReference type="ARBA" id="ARBA00009512"/>
    </source>
</evidence>
<sequence length="91" mass="10020">MPLYELFCLARPALPRAALAEVIEAAGRAVFAKGGVVTDIKSYGDRKLAYEIRKPGAKYEQAAMWQLSFMAHPGTLSDVEHNLKVEGTARR</sequence>
<dbReference type="CDD" id="cd15465">
    <property type="entry name" value="bS6_mito"/>
    <property type="match status" value="1"/>
</dbReference>
<dbReference type="EMBL" id="JALJOR010000018">
    <property type="protein sequence ID" value="KAK9804428.1"/>
    <property type="molecule type" value="Genomic_DNA"/>
</dbReference>
<dbReference type="AlphaFoldDB" id="A0AAW1P8R9"/>
<dbReference type="GO" id="GO:0005737">
    <property type="term" value="C:cytoplasm"/>
    <property type="evidence" value="ECO:0007669"/>
    <property type="project" value="UniProtKB-ARBA"/>
</dbReference>
<proteinExistence type="inferred from homology"/>
<dbReference type="PANTHER" id="PTHR21011:SF1">
    <property type="entry name" value="SMALL RIBOSOMAL SUBUNIT PROTEIN BS6M"/>
    <property type="match status" value="1"/>
</dbReference>
<protein>
    <recommendedName>
        <fullName evidence="4">30S ribosomal protein S6</fullName>
    </recommendedName>
</protein>
<dbReference type="GO" id="GO:0003735">
    <property type="term" value="F:structural constituent of ribosome"/>
    <property type="evidence" value="ECO:0007669"/>
    <property type="project" value="InterPro"/>
</dbReference>
<gene>
    <name evidence="2" type="ORF">WJX72_012124</name>
</gene>
<accession>A0AAW1P8R9</accession>
<dbReference type="Pfam" id="PF01250">
    <property type="entry name" value="Ribosomal_S6"/>
    <property type="match status" value="1"/>
</dbReference>
<dbReference type="InterPro" id="IPR014717">
    <property type="entry name" value="Transl_elong_EF1B/ribsomal_bS6"/>
</dbReference>
<dbReference type="GO" id="GO:0070181">
    <property type="term" value="F:small ribosomal subunit rRNA binding"/>
    <property type="evidence" value="ECO:0007669"/>
    <property type="project" value="TreeGrafter"/>
</dbReference>
<comment type="caution">
    <text evidence="2">The sequence shown here is derived from an EMBL/GenBank/DDBJ whole genome shotgun (WGS) entry which is preliminary data.</text>
</comment>
<name>A0AAW1P8R9_9CHLO</name>
<dbReference type="SUPFAM" id="SSF54995">
    <property type="entry name" value="Ribosomal protein S6"/>
    <property type="match status" value="1"/>
</dbReference>
<dbReference type="Gene3D" id="3.30.70.60">
    <property type="match status" value="1"/>
</dbReference>
<dbReference type="InterPro" id="IPR000529">
    <property type="entry name" value="Ribosomal_bS6"/>
</dbReference>
<dbReference type="GO" id="GO:0006412">
    <property type="term" value="P:translation"/>
    <property type="evidence" value="ECO:0007669"/>
    <property type="project" value="InterPro"/>
</dbReference>
<comment type="similarity">
    <text evidence="1">Belongs to the bacterial ribosomal protein bS6 family.</text>
</comment>
<dbReference type="Proteomes" id="UP001489004">
    <property type="component" value="Unassembled WGS sequence"/>
</dbReference>
<keyword evidence="3" id="KW-1185">Reference proteome</keyword>
<dbReference type="GO" id="GO:0005840">
    <property type="term" value="C:ribosome"/>
    <property type="evidence" value="ECO:0007669"/>
    <property type="project" value="InterPro"/>
</dbReference>
<dbReference type="PANTHER" id="PTHR21011">
    <property type="entry name" value="MITOCHONDRIAL 28S RIBOSOMAL PROTEIN S6"/>
    <property type="match status" value="1"/>
</dbReference>
<evidence type="ECO:0000313" key="3">
    <source>
        <dbReference type="Proteomes" id="UP001489004"/>
    </source>
</evidence>
<organism evidence="2 3">
    <name type="scientific">[Myrmecia] bisecta</name>
    <dbReference type="NCBI Taxonomy" id="41462"/>
    <lineage>
        <taxon>Eukaryota</taxon>
        <taxon>Viridiplantae</taxon>
        <taxon>Chlorophyta</taxon>
        <taxon>core chlorophytes</taxon>
        <taxon>Trebouxiophyceae</taxon>
        <taxon>Trebouxiales</taxon>
        <taxon>Trebouxiaceae</taxon>
        <taxon>Myrmecia</taxon>
    </lineage>
</organism>